<comment type="caution">
    <text evidence="1">The sequence shown here is derived from an EMBL/GenBank/DDBJ whole genome shotgun (WGS) entry which is preliminary data.</text>
</comment>
<proteinExistence type="predicted"/>
<dbReference type="SUPFAM" id="SSF49265">
    <property type="entry name" value="Fibronectin type III"/>
    <property type="match status" value="1"/>
</dbReference>
<name>A0ABS0YSY0_9BACT</name>
<reference evidence="1 2" key="1">
    <citation type="submission" date="2020-12" db="EMBL/GenBank/DDBJ databases">
        <title>Geomonas sp. Red259, isolated from paddy soil.</title>
        <authorList>
            <person name="Xu Z."/>
            <person name="Zhang Z."/>
            <person name="Masuda Y."/>
            <person name="Itoh H."/>
            <person name="Senoo K."/>
        </authorList>
    </citation>
    <scope>NUCLEOTIDE SEQUENCE [LARGE SCALE GENOMIC DNA]</scope>
    <source>
        <strain evidence="1 2">Red259</strain>
    </source>
</reference>
<sequence length="216" mass="23815">MGANTTTMITRMSHSEVIVRVEPIVDAFITGNPIQGSIPSFLVVGEPLKSMFEHFKEVHRGAETGNHTMVAERNALRPPFNQVFIDIMDFVELAARKDSTLPYRAGCEYFWHKKAAPLRTVAVGKNIPRLTVSNLNERGAILGKVTGVSKARSFEMQYTYGDPTVEANWGHLAVHPTASKMVTKNLEAGKNCSLRVRAVATTGVSPWSNYVTLIIT</sequence>
<organism evidence="1 2">
    <name type="scientific">Geomonas propionica</name>
    <dbReference type="NCBI Taxonomy" id="2798582"/>
    <lineage>
        <taxon>Bacteria</taxon>
        <taxon>Pseudomonadati</taxon>
        <taxon>Thermodesulfobacteriota</taxon>
        <taxon>Desulfuromonadia</taxon>
        <taxon>Geobacterales</taxon>
        <taxon>Geobacteraceae</taxon>
        <taxon>Geomonas</taxon>
    </lineage>
</organism>
<evidence type="ECO:0000313" key="2">
    <source>
        <dbReference type="Proteomes" id="UP000641025"/>
    </source>
</evidence>
<dbReference type="RefSeq" id="WP_199395546.1">
    <property type="nucleotide sequence ID" value="NZ_JAEMHK010000009.1"/>
</dbReference>
<evidence type="ECO:0008006" key="3">
    <source>
        <dbReference type="Google" id="ProtNLM"/>
    </source>
</evidence>
<gene>
    <name evidence="1" type="ORF">JFN90_13010</name>
</gene>
<accession>A0ABS0YSY0</accession>
<dbReference type="Proteomes" id="UP000641025">
    <property type="component" value="Unassembled WGS sequence"/>
</dbReference>
<dbReference type="Gene3D" id="2.60.40.10">
    <property type="entry name" value="Immunoglobulins"/>
    <property type="match status" value="1"/>
</dbReference>
<dbReference type="InterPro" id="IPR036116">
    <property type="entry name" value="FN3_sf"/>
</dbReference>
<keyword evidence="2" id="KW-1185">Reference proteome</keyword>
<dbReference type="InterPro" id="IPR013783">
    <property type="entry name" value="Ig-like_fold"/>
</dbReference>
<evidence type="ECO:0000313" key="1">
    <source>
        <dbReference type="EMBL" id="MBJ6801048.1"/>
    </source>
</evidence>
<dbReference type="EMBL" id="JAEMHK010000009">
    <property type="protein sequence ID" value="MBJ6801048.1"/>
    <property type="molecule type" value="Genomic_DNA"/>
</dbReference>
<protein>
    <recommendedName>
        <fullName evidence="3">Fibronectin type-III domain-containing protein</fullName>
    </recommendedName>
</protein>